<dbReference type="Pfam" id="PF26079">
    <property type="entry name" value="Baseplate_J_C"/>
    <property type="match status" value="1"/>
</dbReference>
<dbReference type="InterPro" id="IPR006949">
    <property type="entry name" value="Barrel_Baseplate_J-like"/>
</dbReference>
<sequence length="512" mass="55808">MSYVPKAYRDIADAILSQIASGVVEQKFTYLPDGGVYTLSYPEEKTVVKVEGSLNGYPHVFTKDVDYLVSDHTLKWLQGSKPDGNTPFTVYHLAGTPVDITDVNPGSVVRTIIESIAVEMGFLYTQMEAVYESSFIDTATEQALDLVVAMLGVTRKPAEHATGDVTFGRSGEPKLLSVPNEAIVFDGKDAHALKNGMVKSVKSIEGQANGTAVQFAEGTDFRLESDRIVWLQPGKRPDKSSVFYVNYSYYEKIIIPKDSEVSTYSRNSENIRSFKTIREALLTKNSAGKWEIIVPVVATVPGRAGNVFSGSISMMPTAIPGVDYVVNKSDIMGGAEVEGDEELRDRAKRAMERAGKATTRALQLAVQAVEGVTGEVVVIDQPDGVPGIIQVIATGGDREEIENAIEETRSAGIRVELKRPVSVPLDVRLMVYTAAGAEIEAVRQGVDQAVRKYFASLEIGDDVIISRIIEAAVSVSGVKDVREVTINDKAENVRIKRDEKGDCRLLELFMEA</sequence>
<dbReference type="InterPro" id="IPR058530">
    <property type="entry name" value="Baseplate_J-like_C"/>
</dbReference>
<feature type="domain" description="Baseplate J-like C-terminal" evidence="2">
    <location>
        <begin position="431"/>
        <end position="499"/>
    </location>
</feature>
<dbReference type="eggNOG" id="arCOG10307">
    <property type="taxonomic scope" value="Archaea"/>
</dbReference>
<evidence type="ECO:0000259" key="1">
    <source>
        <dbReference type="Pfam" id="PF04865"/>
    </source>
</evidence>
<feature type="domain" description="Baseplate protein J-like barrel" evidence="1">
    <location>
        <begin position="254"/>
        <end position="334"/>
    </location>
</feature>
<reference evidence="3 4" key="2">
    <citation type="journal article" date="2008" name="Int. J. Syst. Evol. Microbiol.">
        <title>Methanocella paludicola gen. nov., sp. nov., a methane-producing archaeon, the first isolate of the lineage 'Rice Cluster I', and proposal of the new archaeal order Methanocellales ord. nov.</title>
        <authorList>
            <person name="Sakai S."/>
            <person name="Imachi H."/>
            <person name="Hanada S."/>
            <person name="Ohashi A."/>
            <person name="Harada H."/>
            <person name="Kamagata Y."/>
        </authorList>
    </citation>
    <scope>NUCLEOTIDE SEQUENCE [LARGE SCALE GENOMIC DNA]</scope>
    <source>
        <strain evidence="4">DSM 17711 / JCM 13418 / NBRC 101707 / SANAE</strain>
    </source>
</reference>
<dbReference type="InParanoid" id="D1YVC1"/>
<accession>D1YVC1</accession>
<dbReference type="Proteomes" id="UP000001882">
    <property type="component" value="Chromosome"/>
</dbReference>
<dbReference type="PANTHER" id="PTHR37829">
    <property type="entry name" value="PHAGE-LIKE ELEMENT PBSX PROTEIN XKDT"/>
    <property type="match status" value="1"/>
</dbReference>
<dbReference type="OrthoDB" id="379584at2157"/>
<dbReference type="PANTHER" id="PTHR37829:SF3">
    <property type="entry name" value="PROTEIN JAYE-RELATED"/>
    <property type="match status" value="1"/>
</dbReference>
<dbReference type="Pfam" id="PF04865">
    <property type="entry name" value="Baseplate_J"/>
    <property type="match status" value="1"/>
</dbReference>
<dbReference type="RefSeq" id="WP_012899073.1">
    <property type="nucleotide sequence ID" value="NC_013665.1"/>
</dbReference>
<dbReference type="GeneID" id="8680449"/>
<organism evidence="3 4">
    <name type="scientific">Methanocella paludicola (strain DSM 17711 / JCM 13418 / NBRC 101707 / SANAE)</name>
    <dbReference type="NCBI Taxonomy" id="304371"/>
    <lineage>
        <taxon>Archaea</taxon>
        <taxon>Methanobacteriati</taxon>
        <taxon>Methanobacteriota</taxon>
        <taxon>Stenosarchaea group</taxon>
        <taxon>Methanomicrobia</taxon>
        <taxon>Methanocellales</taxon>
        <taxon>Methanocellaceae</taxon>
        <taxon>Methanocella</taxon>
    </lineage>
</organism>
<evidence type="ECO:0000259" key="2">
    <source>
        <dbReference type="Pfam" id="PF26079"/>
    </source>
</evidence>
<dbReference type="EMBL" id="AP011532">
    <property type="protein sequence ID" value="BAI60393.1"/>
    <property type="molecule type" value="Genomic_DNA"/>
</dbReference>
<reference evidence="4" key="3">
    <citation type="journal article" date="2011" name="PLoS ONE">
        <title>Genome sequence of a mesophilic hydrogenotrophic methanogen Methanocella paludicola, the first cultivated representative of the order Methanocellales.</title>
        <authorList>
            <person name="Sakai S."/>
            <person name="Takaki Y."/>
            <person name="Shimamura S."/>
            <person name="Sekine M."/>
            <person name="Tajima T."/>
            <person name="Kosugi H."/>
            <person name="Ichikawa N."/>
            <person name="Tasumi E."/>
            <person name="Hiraki A.T."/>
            <person name="Shimizu A."/>
            <person name="Kato Y."/>
            <person name="Nishiko R."/>
            <person name="Mori K."/>
            <person name="Fujita N."/>
            <person name="Imachi H."/>
            <person name="Takai K."/>
        </authorList>
    </citation>
    <scope>NUCLEOTIDE SEQUENCE [LARGE SCALE GENOMIC DNA]</scope>
    <source>
        <strain evidence="4">DSM 17711 / JCM 13418 / NBRC 101707 / SANAE</strain>
    </source>
</reference>
<dbReference type="KEGG" id="mpd:MCP_0321"/>
<reference evidence="3 4" key="1">
    <citation type="journal article" date="2007" name="Appl. Environ. Microbiol.">
        <title>Isolation of key methanogens for global methane emission from rice paddy fields: a novel isolate affiliated with the clone cluster rice cluster I.</title>
        <authorList>
            <person name="Sakai S."/>
            <person name="Imachi H."/>
            <person name="Sekiguchi Y."/>
            <person name="Ohashi A."/>
            <person name="Harada H."/>
            <person name="Kamagata Y."/>
        </authorList>
    </citation>
    <scope>NUCLEOTIDE SEQUENCE [LARGE SCALE GENOMIC DNA]</scope>
    <source>
        <strain evidence="4">DSM 17711 / JCM 13418 / NBRC 101707 / SANAE</strain>
    </source>
</reference>
<dbReference type="AlphaFoldDB" id="D1YVC1"/>
<evidence type="ECO:0000313" key="3">
    <source>
        <dbReference type="EMBL" id="BAI60393.1"/>
    </source>
</evidence>
<gene>
    <name evidence="3" type="ordered locus">MCP_0321</name>
</gene>
<keyword evidence="4" id="KW-1185">Reference proteome</keyword>
<proteinExistence type="predicted"/>
<name>D1YVC1_METPS</name>
<dbReference type="STRING" id="304371.MCP_0321"/>
<evidence type="ECO:0000313" key="4">
    <source>
        <dbReference type="Proteomes" id="UP000001882"/>
    </source>
</evidence>
<protein>
    <submittedName>
        <fullName evidence="3">Uncharacterized protein</fullName>
    </submittedName>
</protein>
<dbReference type="InterPro" id="IPR052399">
    <property type="entry name" value="Phage_Baseplate_Assmbl_Protein"/>
</dbReference>